<evidence type="ECO:0000256" key="2">
    <source>
        <dbReference type="SAM" id="MobiDB-lite"/>
    </source>
</evidence>
<dbReference type="AlphaFoldDB" id="A0AAV2ZC06"/>
<evidence type="ECO:0000313" key="5">
    <source>
        <dbReference type="Proteomes" id="UP001146120"/>
    </source>
</evidence>
<evidence type="ECO:0000256" key="1">
    <source>
        <dbReference type="SAM" id="Coils"/>
    </source>
</evidence>
<feature type="non-terminal residue" evidence="4">
    <location>
        <position position="244"/>
    </location>
</feature>
<sequence length="244" mass="27337">MSFGKTNYRHGGTRGGQDQFKWDDVKNDKYRENYLGHSVNAPVGRWQKGIELFRAIESCEEQVLADARCCMCACCCCICCYVVAGKDLTWYAKASKQDKAAALREELALARERDEELMNQALGIAPKKRVATEAHQLDAAEVKELLKRGASEGAQGERVEGLGAAPLPPGAQTGPKKTLAERYLESLANGKTDDTYKLQGTVTENDGDARAREEKEKKEKKKSKKKEKKAKKERKKERRHGREQ</sequence>
<dbReference type="Proteomes" id="UP001146120">
    <property type="component" value="Unassembled WGS sequence"/>
</dbReference>
<feature type="compositionally biased region" description="Basic and acidic residues" evidence="2">
    <location>
        <begin position="149"/>
        <end position="160"/>
    </location>
</feature>
<protein>
    <recommendedName>
        <fullName evidence="3">Multiple myeloma tumor-associated protein 2-like N-terminal domain-containing protein</fullName>
    </recommendedName>
</protein>
<dbReference type="PANTHER" id="PTHR14580:SF0">
    <property type="entry name" value="MULTIPLE MYELOMA TUMOR-ASSOCIATED PROTEIN 2"/>
    <property type="match status" value="1"/>
</dbReference>
<feature type="domain" description="Multiple myeloma tumor-associated protein 2-like N-terminal" evidence="3">
    <location>
        <begin position="12"/>
        <end position="49"/>
    </location>
</feature>
<dbReference type="EMBL" id="DAKRPA010000018">
    <property type="protein sequence ID" value="DBA03564.1"/>
    <property type="molecule type" value="Genomic_DNA"/>
</dbReference>
<reference evidence="4" key="1">
    <citation type="submission" date="2022-11" db="EMBL/GenBank/DDBJ databases">
        <authorList>
            <person name="Morgan W.R."/>
            <person name="Tartar A."/>
        </authorList>
    </citation>
    <scope>NUCLEOTIDE SEQUENCE</scope>
    <source>
        <strain evidence="4">ARSEF 373</strain>
    </source>
</reference>
<reference evidence="4" key="2">
    <citation type="journal article" date="2023" name="Microbiol Resour">
        <title>Decontamination and Annotation of the Draft Genome Sequence of the Oomycete Lagenidium giganteum ARSEF 373.</title>
        <authorList>
            <person name="Morgan W.R."/>
            <person name="Tartar A."/>
        </authorList>
    </citation>
    <scope>NUCLEOTIDE SEQUENCE</scope>
    <source>
        <strain evidence="4">ARSEF 373</strain>
    </source>
</reference>
<keyword evidence="5" id="KW-1185">Reference proteome</keyword>
<gene>
    <name evidence="4" type="ORF">N0F65_011465</name>
</gene>
<organism evidence="4 5">
    <name type="scientific">Lagenidium giganteum</name>
    <dbReference type="NCBI Taxonomy" id="4803"/>
    <lineage>
        <taxon>Eukaryota</taxon>
        <taxon>Sar</taxon>
        <taxon>Stramenopiles</taxon>
        <taxon>Oomycota</taxon>
        <taxon>Peronosporomycetes</taxon>
        <taxon>Pythiales</taxon>
        <taxon>Pythiaceae</taxon>
    </lineage>
</organism>
<evidence type="ECO:0000259" key="3">
    <source>
        <dbReference type="Pfam" id="PF10159"/>
    </source>
</evidence>
<dbReference type="InterPro" id="IPR019315">
    <property type="entry name" value="MMTA2_N"/>
</dbReference>
<comment type="caution">
    <text evidence="4">The sequence shown here is derived from an EMBL/GenBank/DDBJ whole genome shotgun (WGS) entry which is preliminary data.</text>
</comment>
<dbReference type="PANTHER" id="PTHR14580">
    <property type="entry name" value="MULTIPLE MYELOMA TUMOR-ASSOCIATED PROTEIN 2 FAMILY MEMBER"/>
    <property type="match status" value="1"/>
</dbReference>
<evidence type="ECO:0000313" key="4">
    <source>
        <dbReference type="EMBL" id="DBA03564.1"/>
    </source>
</evidence>
<proteinExistence type="predicted"/>
<name>A0AAV2ZC06_9STRA</name>
<feature type="coiled-coil region" evidence="1">
    <location>
        <begin position="93"/>
        <end position="120"/>
    </location>
</feature>
<feature type="compositionally biased region" description="Basic and acidic residues" evidence="2">
    <location>
        <begin position="207"/>
        <end position="217"/>
    </location>
</feature>
<dbReference type="Pfam" id="PF10159">
    <property type="entry name" value="MMtag"/>
    <property type="match status" value="1"/>
</dbReference>
<feature type="compositionally biased region" description="Basic residues" evidence="2">
    <location>
        <begin position="218"/>
        <end position="244"/>
    </location>
</feature>
<feature type="region of interest" description="Disordered" evidence="2">
    <location>
        <begin position="149"/>
        <end position="176"/>
    </location>
</feature>
<keyword evidence="1" id="KW-0175">Coiled coil</keyword>
<feature type="region of interest" description="Disordered" evidence="2">
    <location>
        <begin position="188"/>
        <end position="244"/>
    </location>
</feature>
<dbReference type="InterPro" id="IPR039207">
    <property type="entry name" value="MMTAG2-like"/>
</dbReference>
<accession>A0AAV2ZC06</accession>